<keyword evidence="2" id="KW-1185">Reference proteome</keyword>
<protein>
    <submittedName>
        <fullName evidence="1">Uncharacterized protein</fullName>
    </submittedName>
</protein>
<dbReference type="EMBL" id="JABSTQ010011242">
    <property type="protein sequence ID" value="KAG0413661.1"/>
    <property type="molecule type" value="Genomic_DNA"/>
</dbReference>
<dbReference type="Proteomes" id="UP000805193">
    <property type="component" value="Unassembled WGS sequence"/>
</dbReference>
<organism evidence="1 2">
    <name type="scientific">Ixodes persulcatus</name>
    <name type="common">Taiga tick</name>
    <dbReference type="NCBI Taxonomy" id="34615"/>
    <lineage>
        <taxon>Eukaryota</taxon>
        <taxon>Metazoa</taxon>
        <taxon>Ecdysozoa</taxon>
        <taxon>Arthropoda</taxon>
        <taxon>Chelicerata</taxon>
        <taxon>Arachnida</taxon>
        <taxon>Acari</taxon>
        <taxon>Parasitiformes</taxon>
        <taxon>Ixodida</taxon>
        <taxon>Ixodoidea</taxon>
        <taxon>Ixodidae</taxon>
        <taxon>Ixodinae</taxon>
        <taxon>Ixodes</taxon>
    </lineage>
</organism>
<proteinExistence type="predicted"/>
<feature type="non-terminal residue" evidence="1">
    <location>
        <position position="1"/>
    </location>
</feature>
<evidence type="ECO:0000313" key="1">
    <source>
        <dbReference type="EMBL" id="KAG0413661.1"/>
    </source>
</evidence>
<gene>
    <name evidence="1" type="ORF">HPB47_009182</name>
</gene>
<sequence>IMHQVAGVIICAGFIAVATCLSASSENTDLIDALVHKDTKKLGEEAILVGQILRECAKNLKNESTAEAFPGDEAEEYFFRKIWKKVKESAKGAAKRAVPILKAKAREFLARKAEELISGLIKKHLGSYSLEDTESYHQFLFAISKDIDQMGQDLIQRVCLEKNVEEPDLFDAIVDNQVKKVGEEAMLIGDILRECAKGLEVRVAENEHLANETVEYFFKKLWRGVKKVVKKTGKVVEKVGKGIIQTKVADIIKGLIQKKMGGYALAEDESCGGLVLTLAKDMDDLGKALIEKGVKLCGECRRKKLEDAERTFVNEFVSAF</sequence>
<comment type="caution">
    <text evidence="1">The sequence shown here is derived from an EMBL/GenBank/DDBJ whole genome shotgun (WGS) entry which is preliminary data.</text>
</comment>
<evidence type="ECO:0000313" key="2">
    <source>
        <dbReference type="Proteomes" id="UP000805193"/>
    </source>
</evidence>
<reference evidence="1 2" key="1">
    <citation type="journal article" date="2020" name="Cell">
        <title>Large-Scale Comparative Analyses of Tick Genomes Elucidate Their Genetic Diversity and Vector Capacities.</title>
        <authorList>
            <consortium name="Tick Genome and Microbiome Consortium (TIGMIC)"/>
            <person name="Jia N."/>
            <person name="Wang J."/>
            <person name="Shi W."/>
            <person name="Du L."/>
            <person name="Sun Y."/>
            <person name="Zhan W."/>
            <person name="Jiang J.F."/>
            <person name="Wang Q."/>
            <person name="Zhang B."/>
            <person name="Ji P."/>
            <person name="Bell-Sakyi L."/>
            <person name="Cui X.M."/>
            <person name="Yuan T.T."/>
            <person name="Jiang B.G."/>
            <person name="Yang W.F."/>
            <person name="Lam T.T."/>
            <person name="Chang Q.C."/>
            <person name="Ding S.J."/>
            <person name="Wang X.J."/>
            <person name="Zhu J.G."/>
            <person name="Ruan X.D."/>
            <person name="Zhao L."/>
            <person name="Wei J.T."/>
            <person name="Ye R.Z."/>
            <person name="Que T.C."/>
            <person name="Du C.H."/>
            <person name="Zhou Y.H."/>
            <person name="Cheng J.X."/>
            <person name="Dai P.F."/>
            <person name="Guo W.B."/>
            <person name="Han X.H."/>
            <person name="Huang E.J."/>
            <person name="Li L.F."/>
            <person name="Wei W."/>
            <person name="Gao Y.C."/>
            <person name="Liu J.Z."/>
            <person name="Shao H.Z."/>
            <person name="Wang X."/>
            <person name="Wang C.C."/>
            <person name="Yang T.C."/>
            <person name="Huo Q.B."/>
            <person name="Li W."/>
            <person name="Chen H.Y."/>
            <person name="Chen S.E."/>
            <person name="Zhou L.G."/>
            <person name="Ni X.B."/>
            <person name="Tian J.H."/>
            <person name="Sheng Y."/>
            <person name="Liu T."/>
            <person name="Pan Y.S."/>
            <person name="Xia L.Y."/>
            <person name="Li J."/>
            <person name="Zhao F."/>
            <person name="Cao W.C."/>
        </authorList>
    </citation>
    <scope>NUCLEOTIDE SEQUENCE [LARGE SCALE GENOMIC DNA]</scope>
    <source>
        <strain evidence="1">Iper-2018</strain>
    </source>
</reference>
<accession>A0AC60P2W3</accession>
<name>A0AC60P2W3_IXOPE</name>